<reference evidence="1" key="1">
    <citation type="journal article" date="2007" name="PLoS ONE">
        <title>The first genome sequence of an elite grapevine cultivar (Pinot noir Vitis vinifera L.): coping with a highly heterozygous genome.</title>
        <authorList>
            <person name="Velasco R."/>
            <person name="Zharkikh A."/>
            <person name="Troggio M."/>
            <person name="Cartwright D.A."/>
            <person name="Cestaro A."/>
            <person name="Pruss D."/>
            <person name="Pindo M."/>
            <person name="FitzGerald L.M."/>
            <person name="Vezzulli S."/>
            <person name="Reid J."/>
            <person name="Malacarne G."/>
            <person name="Iliev D."/>
            <person name="Coppola G."/>
            <person name="Wardell B."/>
            <person name="Micheletti D."/>
            <person name="Macalma T."/>
            <person name="Facci M."/>
            <person name="Mitchell J.T."/>
            <person name="Perazzolli M."/>
            <person name="Eldredge G."/>
            <person name="Gatto P."/>
            <person name="Oyzerski R."/>
            <person name="Moretto M."/>
            <person name="Gutin N."/>
            <person name="Stefanini M."/>
            <person name="Chen Y."/>
            <person name="Segala C."/>
            <person name="Davenport C."/>
            <person name="Dematte L."/>
            <person name="Mraz A."/>
            <person name="Battilana J."/>
            <person name="Stormo K."/>
            <person name="Costa F."/>
            <person name="Tao Q."/>
            <person name="Si-Ammour A."/>
            <person name="Harkins T."/>
            <person name="Lackey A."/>
            <person name="Perbost C."/>
            <person name="Taillon B."/>
            <person name="Stella A."/>
            <person name="Solovyev V."/>
            <person name="Fawcett J.A."/>
            <person name="Sterck L."/>
            <person name="Vandepoele K."/>
            <person name="Grando S.M."/>
            <person name="Toppo S."/>
            <person name="Moser C."/>
            <person name="Lanchbury J."/>
            <person name="Bogden R."/>
            <person name="Skolnick M."/>
            <person name="Sgaramella V."/>
            <person name="Bhatnagar S.K."/>
            <person name="Fontana P."/>
            <person name="Gutin A."/>
            <person name="Van de Peer Y."/>
            <person name="Salamini F."/>
            <person name="Viola R."/>
        </authorList>
    </citation>
    <scope>NUCLEOTIDE SEQUENCE</scope>
</reference>
<dbReference type="EMBL" id="AM481430">
    <property type="protein sequence ID" value="CAN70873.1"/>
    <property type="molecule type" value="Genomic_DNA"/>
</dbReference>
<proteinExistence type="predicted"/>
<evidence type="ECO:0000313" key="1">
    <source>
        <dbReference type="EMBL" id="CAN70873.1"/>
    </source>
</evidence>
<protein>
    <submittedName>
        <fullName evidence="1">Uncharacterized protein</fullName>
    </submittedName>
</protein>
<dbReference type="AlphaFoldDB" id="A5C402"/>
<accession>A5C402</accession>
<gene>
    <name evidence="1" type="ORF">VITISV_000374</name>
</gene>
<name>A5C402_VITVI</name>
<sequence length="130" mass="14366">MTYIFCATPNATKSCTMQTIWVKNAQINISVKANTNLEYKEYGILHITPDCASIYTRLRRHLHLAAAASTRMYYIRKSTATIPPGCIAFGIMTPDGRGERFNFQSDISGSADSAHPEDFAAILHSTAVFS</sequence>
<organism evidence="1">
    <name type="scientific">Vitis vinifera</name>
    <name type="common">Grape</name>
    <dbReference type="NCBI Taxonomy" id="29760"/>
    <lineage>
        <taxon>Eukaryota</taxon>
        <taxon>Viridiplantae</taxon>
        <taxon>Streptophyta</taxon>
        <taxon>Embryophyta</taxon>
        <taxon>Tracheophyta</taxon>
        <taxon>Spermatophyta</taxon>
        <taxon>Magnoliopsida</taxon>
        <taxon>eudicotyledons</taxon>
        <taxon>Gunneridae</taxon>
        <taxon>Pentapetalae</taxon>
        <taxon>rosids</taxon>
        <taxon>Vitales</taxon>
        <taxon>Vitaceae</taxon>
        <taxon>Viteae</taxon>
        <taxon>Vitis</taxon>
    </lineage>
</organism>